<comment type="caution">
    <text evidence="2">The sequence shown here is derived from an EMBL/GenBank/DDBJ whole genome shotgun (WGS) entry which is preliminary data.</text>
</comment>
<accession>A0A443I442</accession>
<dbReference type="AlphaFoldDB" id="A0A443I442"/>
<proteinExistence type="predicted"/>
<evidence type="ECO:0000256" key="1">
    <source>
        <dbReference type="SAM" id="Phobius"/>
    </source>
</evidence>
<protein>
    <submittedName>
        <fullName evidence="2">Uncharacterized protein</fullName>
    </submittedName>
</protein>
<keyword evidence="1" id="KW-1133">Transmembrane helix</keyword>
<feature type="transmembrane region" description="Helical" evidence="1">
    <location>
        <begin position="6"/>
        <end position="25"/>
    </location>
</feature>
<name>A0A443I442_BYSSP</name>
<dbReference type="Proteomes" id="UP000283841">
    <property type="component" value="Unassembled WGS sequence"/>
</dbReference>
<dbReference type="GeneID" id="39598604"/>
<dbReference type="RefSeq" id="XP_028488493.1">
    <property type="nucleotide sequence ID" value="XM_028629327.1"/>
</dbReference>
<keyword evidence="1" id="KW-0812">Transmembrane</keyword>
<organism evidence="2 3">
    <name type="scientific">Byssochlamys spectabilis</name>
    <name type="common">Paecilomyces variotii</name>
    <dbReference type="NCBI Taxonomy" id="264951"/>
    <lineage>
        <taxon>Eukaryota</taxon>
        <taxon>Fungi</taxon>
        <taxon>Dikarya</taxon>
        <taxon>Ascomycota</taxon>
        <taxon>Pezizomycotina</taxon>
        <taxon>Eurotiomycetes</taxon>
        <taxon>Eurotiomycetidae</taxon>
        <taxon>Eurotiales</taxon>
        <taxon>Thermoascaceae</taxon>
        <taxon>Paecilomyces</taxon>
    </lineage>
</organism>
<reference evidence="2 3" key="1">
    <citation type="journal article" date="2018" name="Front. Microbiol.">
        <title>Genomic and genetic insights into a cosmopolitan fungus, Paecilomyces variotii (Eurotiales).</title>
        <authorList>
            <person name="Urquhart A.S."/>
            <person name="Mondo S.J."/>
            <person name="Makela M.R."/>
            <person name="Hane J.K."/>
            <person name="Wiebenga A."/>
            <person name="He G."/>
            <person name="Mihaltcheva S."/>
            <person name="Pangilinan J."/>
            <person name="Lipzen A."/>
            <person name="Barry K."/>
            <person name="de Vries R.P."/>
            <person name="Grigoriev I.V."/>
            <person name="Idnurm A."/>
        </authorList>
    </citation>
    <scope>NUCLEOTIDE SEQUENCE [LARGE SCALE GENOMIC DNA]</scope>
    <source>
        <strain evidence="2 3">CBS 101075</strain>
    </source>
</reference>
<keyword evidence="1" id="KW-0472">Membrane</keyword>
<gene>
    <name evidence="2" type="ORF">C8Q69DRAFT_448914</name>
</gene>
<dbReference type="EMBL" id="RCNU01000001">
    <property type="protein sequence ID" value="RWQ98848.1"/>
    <property type="molecule type" value="Genomic_DNA"/>
</dbReference>
<dbReference type="VEuPathDB" id="FungiDB:C8Q69DRAFT_448914"/>
<evidence type="ECO:0000313" key="2">
    <source>
        <dbReference type="EMBL" id="RWQ98848.1"/>
    </source>
</evidence>
<sequence>MAMNDFNWFPFIFFFGWLWAVYFILSNSTTREGLLLFEILPIPSPLPLPLVVHLFSS</sequence>
<feature type="transmembrane region" description="Helical" evidence="1">
    <location>
        <begin position="34"/>
        <end position="55"/>
    </location>
</feature>
<evidence type="ECO:0000313" key="3">
    <source>
        <dbReference type="Proteomes" id="UP000283841"/>
    </source>
</evidence>
<keyword evidence="3" id="KW-1185">Reference proteome</keyword>